<evidence type="ECO:0000313" key="3">
    <source>
        <dbReference type="Proteomes" id="UP001326110"/>
    </source>
</evidence>
<proteinExistence type="predicted"/>
<dbReference type="EMBL" id="CP140152">
    <property type="protein sequence ID" value="WQH05530.1"/>
    <property type="molecule type" value="Genomic_DNA"/>
</dbReference>
<accession>A0ABZ0Y0H7</accession>
<organism evidence="2 3">
    <name type="scientific">Duganella zoogloeoides</name>
    <dbReference type="NCBI Taxonomy" id="75659"/>
    <lineage>
        <taxon>Bacteria</taxon>
        <taxon>Pseudomonadati</taxon>
        <taxon>Pseudomonadota</taxon>
        <taxon>Betaproteobacteria</taxon>
        <taxon>Burkholderiales</taxon>
        <taxon>Oxalobacteraceae</taxon>
        <taxon>Telluria group</taxon>
        <taxon>Duganella</taxon>
    </lineage>
</organism>
<feature type="transmembrane region" description="Helical" evidence="1">
    <location>
        <begin position="224"/>
        <end position="242"/>
    </location>
</feature>
<feature type="transmembrane region" description="Helical" evidence="1">
    <location>
        <begin position="43"/>
        <end position="64"/>
    </location>
</feature>
<evidence type="ECO:0000313" key="2">
    <source>
        <dbReference type="EMBL" id="WQH05530.1"/>
    </source>
</evidence>
<feature type="transmembrane region" description="Helical" evidence="1">
    <location>
        <begin position="70"/>
        <end position="90"/>
    </location>
</feature>
<feature type="transmembrane region" description="Helical" evidence="1">
    <location>
        <begin position="390"/>
        <end position="411"/>
    </location>
</feature>
<feature type="transmembrane region" description="Helical" evidence="1">
    <location>
        <begin position="150"/>
        <end position="168"/>
    </location>
</feature>
<evidence type="ECO:0008006" key="4">
    <source>
        <dbReference type="Google" id="ProtNLM"/>
    </source>
</evidence>
<keyword evidence="1" id="KW-0812">Transmembrane</keyword>
<feature type="transmembrane region" description="Helical" evidence="1">
    <location>
        <begin position="111"/>
        <end position="130"/>
    </location>
</feature>
<feature type="transmembrane region" description="Helical" evidence="1">
    <location>
        <begin position="183"/>
        <end position="209"/>
    </location>
</feature>
<reference evidence="2 3" key="1">
    <citation type="submission" date="2023-11" db="EMBL/GenBank/DDBJ databases">
        <title>MicrobeMod: A computational toolkit for identifying prokaryotic methylation and restriction-modification with nanopore sequencing.</title>
        <authorList>
            <person name="Crits-Christoph A."/>
            <person name="Kang S.C."/>
            <person name="Lee H."/>
            <person name="Ostrov N."/>
        </authorList>
    </citation>
    <scope>NUCLEOTIDE SEQUENCE [LARGE SCALE GENOMIC DNA]</scope>
    <source>
        <strain evidence="2 3">ATCC 25935</strain>
    </source>
</reference>
<keyword evidence="1" id="KW-1133">Transmembrane helix</keyword>
<feature type="transmembrane region" description="Helical" evidence="1">
    <location>
        <begin position="249"/>
        <end position="268"/>
    </location>
</feature>
<keyword evidence="1" id="KW-0472">Membrane</keyword>
<evidence type="ECO:0000256" key="1">
    <source>
        <dbReference type="SAM" id="Phobius"/>
    </source>
</evidence>
<keyword evidence="3" id="KW-1185">Reference proteome</keyword>
<protein>
    <recommendedName>
        <fullName evidence="4">Oligosaccharide repeat unit polymerase</fullName>
    </recommendedName>
</protein>
<dbReference type="Proteomes" id="UP001326110">
    <property type="component" value="Chromosome"/>
</dbReference>
<sequence>MTTLEFSLLALQHMEAYIALWLGLFLLYRLLFWKTVQSILDPLYFYVIFTNSICTANVIFLAMYNEIKMYYTLTYIFSEAALLLGILLFARPQPTFQVQTPSEQFVKQLKFGMLFTMIIAIGANLMVYVTNGIPLLLESRNDASAGGFGVMLRLSQVATALFVLFYYVKKKITGKPNSKIERLLFLISIMFGALSGYKAFFLFYIFIYFLTNGRTTPLSFKKKFLLTLGGIVVMLMMFSVVLGTTDIGAMIGGLMTRLLASGDVYYMAFVDDTIDLLPPQGFFYQLFGSLLASFRVVSWDAAPLNYGYAINEVVNKNDLLFGPTFRYNVLWLLLTQSPVLTTILSFVVGAIIGLLNRALNQMKRLGLGFIVIAFFYYKSFLLILGPDHAVNDVVLSAFIFIFIAAIIFLPIHSRRPGSKTIAASASA</sequence>
<feature type="transmembrane region" description="Helical" evidence="1">
    <location>
        <begin position="367"/>
        <end position="384"/>
    </location>
</feature>
<gene>
    <name evidence="2" type="ORF">SR858_04090</name>
</gene>
<dbReference type="RefSeq" id="WP_154819972.1">
    <property type="nucleotide sequence ID" value="NZ_CP140152.1"/>
</dbReference>
<feature type="transmembrane region" description="Helical" evidence="1">
    <location>
        <begin position="329"/>
        <end position="355"/>
    </location>
</feature>
<dbReference type="GeneID" id="43164662"/>
<name>A0ABZ0Y0H7_9BURK</name>
<feature type="transmembrane region" description="Helical" evidence="1">
    <location>
        <begin position="6"/>
        <end position="31"/>
    </location>
</feature>